<keyword evidence="2" id="KW-0472">Membrane</keyword>
<dbReference type="OrthoDB" id="2138957at2"/>
<keyword evidence="2" id="KW-0812">Transmembrane</keyword>
<feature type="region of interest" description="Disordered" evidence="1">
    <location>
        <begin position="67"/>
        <end position="107"/>
    </location>
</feature>
<evidence type="ECO:0000256" key="2">
    <source>
        <dbReference type="SAM" id="Phobius"/>
    </source>
</evidence>
<protein>
    <submittedName>
        <fullName evidence="3">Endolytic transglycosylase MltG</fullName>
    </submittedName>
</protein>
<accession>A0A5R9FC95</accession>
<dbReference type="AlphaFoldDB" id="A0A5R9FC95"/>
<gene>
    <name evidence="3" type="ORF">FCL54_06445</name>
</gene>
<dbReference type="EMBL" id="SWLG01000004">
    <property type="protein sequence ID" value="TLS38174.1"/>
    <property type="molecule type" value="Genomic_DNA"/>
</dbReference>
<evidence type="ECO:0000313" key="4">
    <source>
        <dbReference type="Proteomes" id="UP000308230"/>
    </source>
</evidence>
<sequence length="174" mass="19330">MSKQEARGLATGMFIAALLLTFYYFLLAPLTKAEGSDGEKEVNEKQIAEQYLEKNQLVAVDKKEYETSSKFASEQKDENKGIQEAAANKDKEEADKKEAEKKAEEEVKPLNFSIESGMASSEVAEALQQAKIIQNAEEFINVLENKGLENAVQLGTFELQTGMSNVEVIEVITR</sequence>
<keyword evidence="4" id="KW-1185">Reference proteome</keyword>
<feature type="transmembrane region" description="Helical" evidence="2">
    <location>
        <begin position="6"/>
        <end position="26"/>
    </location>
</feature>
<evidence type="ECO:0000313" key="3">
    <source>
        <dbReference type="EMBL" id="TLS38174.1"/>
    </source>
</evidence>
<proteinExistence type="predicted"/>
<dbReference type="Proteomes" id="UP000308230">
    <property type="component" value="Unassembled WGS sequence"/>
</dbReference>
<evidence type="ECO:0000256" key="1">
    <source>
        <dbReference type="SAM" id="MobiDB-lite"/>
    </source>
</evidence>
<name>A0A5R9FC95_9BACL</name>
<reference evidence="3 4" key="1">
    <citation type="submission" date="2019-04" db="EMBL/GenBank/DDBJ databases">
        <title>Bacillus caeni sp. nov., a bacterium isolated from mangrove sediment.</title>
        <authorList>
            <person name="Huang H."/>
            <person name="Mo K."/>
            <person name="Hu Y."/>
        </authorList>
    </citation>
    <scope>NUCLEOTIDE SEQUENCE [LARGE SCALE GENOMIC DNA]</scope>
    <source>
        <strain evidence="3 4">HB172195</strain>
    </source>
</reference>
<organism evidence="3 4">
    <name type="scientific">Exobacillus caeni</name>
    <dbReference type="NCBI Taxonomy" id="2574798"/>
    <lineage>
        <taxon>Bacteria</taxon>
        <taxon>Bacillati</taxon>
        <taxon>Bacillota</taxon>
        <taxon>Bacilli</taxon>
        <taxon>Bacillales</taxon>
        <taxon>Guptibacillaceae</taxon>
        <taxon>Exobacillus</taxon>
    </lineage>
</organism>
<dbReference type="RefSeq" id="WP_138124424.1">
    <property type="nucleotide sequence ID" value="NZ_SWLG01000004.1"/>
</dbReference>
<dbReference type="Gene3D" id="3.30.1490.480">
    <property type="entry name" value="Endolytic murein transglycosylase"/>
    <property type="match status" value="1"/>
</dbReference>
<keyword evidence="2" id="KW-1133">Transmembrane helix</keyword>
<comment type="caution">
    <text evidence="3">The sequence shown here is derived from an EMBL/GenBank/DDBJ whole genome shotgun (WGS) entry which is preliminary data.</text>
</comment>